<reference evidence="3 4" key="1">
    <citation type="submission" date="2023-01" db="EMBL/GenBank/DDBJ databases">
        <title>Analysis of 21 Apiospora genomes using comparative genomics revels a genus with tremendous synthesis potential of carbohydrate active enzymes and secondary metabolites.</title>
        <authorList>
            <person name="Sorensen T."/>
        </authorList>
    </citation>
    <scope>NUCLEOTIDE SEQUENCE [LARGE SCALE GENOMIC DNA]</scope>
    <source>
        <strain evidence="3 4">CBS 24483</strain>
    </source>
</reference>
<evidence type="ECO:0000313" key="4">
    <source>
        <dbReference type="Proteomes" id="UP001391051"/>
    </source>
</evidence>
<sequence length="151" mass="15151">MVVATIVVGSRSSIAITITVGVGGPVLLVLLRRHLLLVLHVAGEAARVEAVAQILHLLALLDAQRGQRHGGEVGEGGLGIGRCLPAQGGDVHHVLGFDLVIGGPAWGSPCSAAASAAASGSKKGTGEEQASSEAEAGNAEEDRDDKVQACP</sequence>
<evidence type="ECO:0000256" key="1">
    <source>
        <dbReference type="SAM" id="MobiDB-lite"/>
    </source>
</evidence>
<dbReference type="EMBL" id="JAQQWE010000001">
    <property type="protein sequence ID" value="KAK7966020.1"/>
    <property type="molecule type" value="Genomic_DNA"/>
</dbReference>
<dbReference type="RefSeq" id="XP_066705412.1">
    <property type="nucleotide sequence ID" value="XM_066836519.1"/>
</dbReference>
<gene>
    <name evidence="3" type="ORF">PG986_000297</name>
</gene>
<organism evidence="3 4">
    <name type="scientific">Apiospora aurea</name>
    <dbReference type="NCBI Taxonomy" id="335848"/>
    <lineage>
        <taxon>Eukaryota</taxon>
        <taxon>Fungi</taxon>
        <taxon>Dikarya</taxon>
        <taxon>Ascomycota</taxon>
        <taxon>Pezizomycotina</taxon>
        <taxon>Sordariomycetes</taxon>
        <taxon>Xylariomycetidae</taxon>
        <taxon>Amphisphaeriales</taxon>
        <taxon>Apiosporaceae</taxon>
        <taxon>Apiospora</taxon>
    </lineage>
</organism>
<protein>
    <submittedName>
        <fullName evidence="3">Uncharacterized protein</fullName>
    </submittedName>
</protein>
<dbReference type="Proteomes" id="UP001391051">
    <property type="component" value="Unassembled WGS sequence"/>
</dbReference>
<name>A0ABR1QTP8_9PEZI</name>
<proteinExistence type="predicted"/>
<comment type="caution">
    <text evidence="3">The sequence shown here is derived from an EMBL/GenBank/DDBJ whole genome shotgun (WGS) entry which is preliminary data.</text>
</comment>
<keyword evidence="2" id="KW-1133">Transmembrane helix</keyword>
<evidence type="ECO:0000256" key="2">
    <source>
        <dbReference type="SAM" id="Phobius"/>
    </source>
</evidence>
<accession>A0ABR1QTP8</accession>
<feature type="compositionally biased region" description="Low complexity" evidence="1">
    <location>
        <begin position="109"/>
        <end position="137"/>
    </location>
</feature>
<keyword evidence="2" id="KW-0472">Membrane</keyword>
<dbReference type="GeneID" id="92069581"/>
<feature type="region of interest" description="Disordered" evidence="1">
    <location>
        <begin position="109"/>
        <end position="151"/>
    </location>
</feature>
<evidence type="ECO:0000313" key="3">
    <source>
        <dbReference type="EMBL" id="KAK7966020.1"/>
    </source>
</evidence>
<keyword evidence="4" id="KW-1185">Reference proteome</keyword>
<keyword evidence="2" id="KW-0812">Transmembrane</keyword>
<feature type="transmembrane region" description="Helical" evidence="2">
    <location>
        <begin position="12"/>
        <end position="31"/>
    </location>
</feature>